<evidence type="ECO:0000313" key="1">
    <source>
        <dbReference type="EMBL" id="ETD23292.1"/>
    </source>
</evidence>
<dbReference type="PATRIC" id="fig|1357400.3.peg.1482"/>
<gene>
    <name evidence="1" type="ORF">HMPREF2086_01091</name>
</gene>
<dbReference type="OrthoDB" id="573482at2"/>
<dbReference type="RefSeq" id="WP_023927817.1">
    <property type="nucleotide sequence ID" value="NZ_KI669454.1"/>
</dbReference>
<reference evidence="1 2" key="1">
    <citation type="journal article" date="2014" name="Genome Announc.">
        <title>Draft genome sequences of six enterohepatic helicobacter species isolated from humans and one from rhesus macaques.</title>
        <authorList>
            <person name="Shen Z."/>
            <person name="Sheh A."/>
            <person name="Young S.K."/>
            <person name="Abouelliel A."/>
            <person name="Ward D.V."/>
            <person name="Earl A.M."/>
            <person name="Fox J.G."/>
        </authorList>
    </citation>
    <scope>NUCLEOTIDE SEQUENCE [LARGE SCALE GENOMIC DNA]</scope>
    <source>
        <strain evidence="1 2">MIT 99-5501</strain>
    </source>
</reference>
<sequence>MQEAIAPTMEQAKISEAKILYLAINERKKSAKFYKGVQQNVLGKKWENTQEKAQEQEKMWENAQDINSQNYTNNASNGSDESARKLHKIFATIAKKEQVAIAQAKVVFEDFSECEEAMLADESILLPSALPDDILQELLNEMGELDSQYLNILALGIESHHLKSSDFLIKQAQNLQAQNLSHQNPQVLDTLYQLQALSYNHHIPLLQGQSPKSSTEQNKQSTNMQNDLLRAFLQAFGVNNPSGNFNPTLNPTNFASLSDLARQSPILSEIQSSIGQIQNFYNQTKTVVKKLEKGELSQDELVNFLQKLHF</sequence>
<proteinExistence type="predicted"/>
<name>V8C885_9HELI</name>
<dbReference type="AlphaFoldDB" id="V8C885"/>
<dbReference type="EMBL" id="AZJI01000005">
    <property type="protein sequence ID" value="ETD23292.1"/>
    <property type="molecule type" value="Genomic_DNA"/>
</dbReference>
<accession>V8C885</accession>
<organism evidence="1 2">
    <name type="scientific">Helicobacter macacae MIT 99-5501</name>
    <dbReference type="NCBI Taxonomy" id="1357400"/>
    <lineage>
        <taxon>Bacteria</taxon>
        <taxon>Pseudomonadati</taxon>
        <taxon>Campylobacterota</taxon>
        <taxon>Epsilonproteobacteria</taxon>
        <taxon>Campylobacterales</taxon>
        <taxon>Helicobacteraceae</taxon>
        <taxon>Helicobacter</taxon>
    </lineage>
</organism>
<dbReference type="STRING" id="1357400.HMPREF2086_01091"/>
<comment type="caution">
    <text evidence="1">The sequence shown here is derived from an EMBL/GenBank/DDBJ whole genome shotgun (WGS) entry which is preliminary data.</text>
</comment>
<protein>
    <submittedName>
        <fullName evidence="1">Uncharacterized protein</fullName>
    </submittedName>
</protein>
<dbReference type="HOGENOM" id="CLU_896506_0_0_7"/>
<dbReference type="Proteomes" id="UP000018731">
    <property type="component" value="Unassembled WGS sequence"/>
</dbReference>
<keyword evidence="2" id="KW-1185">Reference proteome</keyword>
<evidence type="ECO:0000313" key="2">
    <source>
        <dbReference type="Proteomes" id="UP000018731"/>
    </source>
</evidence>